<feature type="domain" description="Pseudouridine synthase RsuA/RluA-like" evidence="3">
    <location>
        <begin position="20"/>
        <end position="175"/>
    </location>
</feature>
<dbReference type="Gene3D" id="3.30.2350.10">
    <property type="entry name" value="Pseudouridine synthase"/>
    <property type="match status" value="1"/>
</dbReference>
<dbReference type="GO" id="GO:0001522">
    <property type="term" value="P:pseudouridine synthesis"/>
    <property type="evidence" value="ECO:0007669"/>
    <property type="project" value="InterPro"/>
</dbReference>
<protein>
    <submittedName>
        <fullName evidence="4">Similar to tRNA pseudouridine synthase C, group TruC1</fullName>
    </submittedName>
</protein>
<dbReference type="GO" id="GO:0009982">
    <property type="term" value="F:pseudouridine synthase activity"/>
    <property type="evidence" value="ECO:0007669"/>
    <property type="project" value="InterPro"/>
</dbReference>
<dbReference type="PROSITE" id="PS01129">
    <property type="entry name" value="PSI_RLU"/>
    <property type="match status" value="1"/>
</dbReference>
<dbReference type="InterPro" id="IPR020103">
    <property type="entry name" value="PsdUridine_synth_cat_dom_sf"/>
</dbReference>
<accession>A0A3B0TGP2</accession>
<reference evidence="4" key="1">
    <citation type="submission" date="2018-06" db="EMBL/GenBank/DDBJ databases">
        <authorList>
            <person name="Zhirakovskaya E."/>
        </authorList>
    </citation>
    <scope>NUCLEOTIDE SEQUENCE</scope>
</reference>
<evidence type="ECO:0000313" key="4">
    <source>
        <dbReference type="EMBL" id="VAW12477.1"/>
    </source>
</evidence>
<dbReference type="InterPro" id="IPR006224">
    <property type="entry name" value="PsdUridine_synth_RluA-like_CS"/>
</dbReference>
<dbReference type="Pfam" id="PF00849">
    <property type="entry name" value="PseudoU_synth_2"/>
    <property type="match status" value="1"/>
</dbReference>
<dbReference type="InterPro" id="IPR006145">
    <property type="entry name" value="PsdUridine_synth_RsuA/RluA"/>
</dbReference>
<proteinExistence type="inferred from homology"/>
<organism evidence="4">
    <name type="scientific">hydrothermal vent metagenome</name>
    <dbReference type="NCBI Taxonomy" id="652676"/>
    <lineage>
        <taxon>unclassified sequences</taxon>
        <taxon>metagenomes</taxon>
        <taxon>ecological metagenomes</taxon>
    </lineage>
</organism>
<dbReference type="PANTHER" id="PTHR21600">
    <property type="entry name" value="MITOCHONDRIAL RNA PSEUDOURIDINE SYNTHASE"/>
    <property type="match status" value="1"/>
</dbReference>
<keyword evidence="2" id="KW-0413">Isomerase</keyword>
<dbReference type="AlphaFoldDB" id="A0A3B0TGP2"/>
<evidence type="ECO:0000256" key="1">
    <source>
        <dbReference type="ARBA" id="ARBA00010876"/>
    </source>
</evidence>
<dbReference type="SUPFAM" id="SSF55120">
    <property type="entry name" value="Pseudouridine synthase"/>
    <property type="match status" value="1"/>
</dbReference>
<dbReference type="EMBL" id="UOEL01000089">
    <property type="protein sequence ID" value="VAW12477.1"/>
    <property type="molecule type" value="Genomic_DNA"/>
</dbReference>
<dbReference type="PANTHER" id="PTHR21600:SF83">
    <property type="entry name" value="PSEUDOURIDYLATE SYNTHASE RPUSD4, MITOCHONDRIAL"/>
    <property type="match status" value="1"/>
</dbReference>
<comment type="similarity">
    <text evidence="1">Belongs to the pseudouridine synthase RluA family.</text>
</comment>
<evidence type="ECO:0000259" key="3">
    <source>
        <dbReference type="Pfam" id="PF00849"/>
    </source>
</evidence>
<dbReference type="InterPro" id="IPR050188">
    <property type="entry name" value="RluA_PseudoU_synthase"/>
</dbReference>
<dbReference type="GO" id="GO:0003723">
    <property type="term" value="F:RNA binding"/>
    <property type="evidence" value="ECO:0007669"/>
    <property type="project" value="InterPro"/>
</dbReference>
<name>A0A3B0TGP2_9ZZZZ</name>
<dbReference type="CDD" id="cd02869">
    <property type="entry name" value="PseudoU_synth_RluA_like"/>
    <property type="match status" value="1"/>
</dbReference>
<sequence>MVDKTHSSPKNLQVIYEDNHLIAINKRPGDIVQGDKTGDIPLSEVVKQYLKEKYNKTGNVYLGVVHRLDRPTSGIVLFAKTSKALPRLNKLFAEKKAQKTYWAVVKNLPDKEQDTLVHWLKRNSKQNKSYANIKEVPDSKKALLSYTTIKKLNNYYLLEVDLKTGRHHQIRAQLTAIGCPIKGDLKYGFDRSNKDGSIHLHARSLSLIHPVKKELLELIAEAPKDPIWNAC</sequence>
<evidence type="ECO:0000256" key="2">
    <source>
        <dbReference type="ARBA" id="ARBA00023235"/>
    </source>
</evidence>
<gene>
    <name evidence="4" type="ORF">MNBD_BACTEROID03-1474</name>
</gene>